<evidence type="ECO:0000256" key="6">
    <source>
        <dbReference type="RuleBase" id="RU003345"/>
    </source>
</evidence>
<dbReference type="PANTHER" id="PTHR42804:SF1">
    <property type="entry name" value="ALDEHYDE DEHYDROGENASE-RELATED"/>
    <property type="match status" value="1"/>
</dbReference>
<evidence type="ECO:0000256" key="4">
    <source>
        <dbReference type="ARBA" id="ARBA00049194"/>
    </source>
</evidence>
<comment type="catalytic activity">
    <reaction evidence="4">
        <text>an aldehyde + NAD(+) + H2O = a carboxylate + NADH + 2 H(+)</text>
        <dbReference type="Rhea" id="RHEA:16185"/>
        <dbReference type="ChEBI" id="CHEBI:15377"/>
        <dbReference type="ChEBI" id="CHEBI:15378"/>
        <dbReference type="ChEBI" id="CHEBI:17478"/>
        <dbReference type="ChEBI" id="CHEBI:29067"/>
        <dbReference type="ChEBI" id="CHEBI:57540"/>
        <dbReference type="ChEBI" id="CHEBI:57945"/>
        <dbReference type="EC" id="1.2.1.3"/>
    </reaction>
</comment>
<evidence type="ECO:0000256" key="2">
    <source>
        <dbReference type="ARBA" id="ARBA00023002"/>
    </source>
</evidence>
<dbReference type="InterPro" id="IPR015590">
    <property type="entry name" value="Aldehyde_DH_dom"/>
</dbReference>
<accession>A0ABP8HF15</accession>
<dbReference type="PANTHER" id="PTHR42804">
    <property type="entry name" value="ALDEHYDE DEHYDROGENASE"/>
    <property type="match status" value="1"/>
</dbReference>
<evidence type="ECO:0000256" key="5">
    <source>
        <dbReference type="PROSITE-ProRule" id="PRU10007"/>
    </source>
</evidence>
<evidence type="ECO:0000313" key="10">
    <source>
        <dbReference type="Proteomes" id="UP001500975"/>
    </source>
</evidence>
<dbReference type="Proteomes" id="UP001500975">
    <property type="component" value="Unassembled WGS sequence"/>
</dbReference>
<comment type="caution">
    <text evidence="9">The sequence shown here is derived from an EMBL/GenBank/DDBJ whole genome shotgun (WGS) entry which is preliminary data.</text>
</comment>
<feature type="domain" description="Aldehyde dehydrogenase" evidence="8">
    <location>
        <begin position="37"/>
        <end position="490"/>
    </location>
</feature>
<proteinExistence type="inferred from homology"/>
<organism evidence="9 10">
    <name type="scientific">Variovorax defluvii</name>
    <dbReference type="NCBI Taxonomy" id="913761"/>
    <lineage>
        <taxon>Bacteria</taxon>
        <taxon>Pseudomonadati</taxon>
        <taxon>Pseudomonadota</taxon>
        <taxon>Betaproteobacteria</taxon>
        <taxon>Burkholderiales</taxon>
        <taxon>Comamonadaceae</taxon>
        <taxon>Variovorax</taxon>
    </lineage>
</organism>
<dbReference type="PROSITE" id="PS00070">
    <property type="entry name" value="ALDEHYDE_DEHYDR_CYS"/>
    <property type="match status" value="1"/>
</dbReference>
<protein>
    <recommendedName>
        <fullName evidence="3">aldehyde dehydrogenase (NAD(+))</fullName>
        <ecNumber evidence="3">1.2.1.3</ecNumber>
    </recommendedName>
</protein>
<reference evidence="10" key="1">
    <citation type="journal article" date="2019" name="Int. J. Syst. Evol. Microbiol.">
        <title>The Global Catalogue of Microorganisms (GCM) 10K type strain sequencing project: providing services to taxonomists for standard genome sequencing and annotation.</title>
        <authorList>
            <consortium name="The Broad Institute Genomics Platform"/>
            <consortium name="The Broad Institute Genome Sequencing Center for Infectious Disease"/>
            <person name="Wu L."/>
            <person name="Ma J."/>
        </authorList>
    </citation>
    <scope>NUCLEOTIDE SEQUENCE [LARGE SCALE GENOMIC DNA]</scope>
    <source>
        <strain evidence="10">JCM 17804</strain>
    </source>
</reference>
<dbReference type="EC" id="1.2.1.3" evidence="3"/>
<dbReference type="PROSITE" id="PS00687">
    <property type="entry name" value="ALDEHYDE_DEHYDR_GLU"/>
    <property type="match status" value="1"/>
</dbReference>
<dbReference type="InterPro" id="IPR016162">
    <property type="entry name" value="Ald_DH_N"/>
</dbReference>
<dbReference type="InterPro" id="IPR016161">
    <property type="entry name" value="Ald_DH/histidinol_DH"/>
</dbReference>
<evidence type="ECO:0000256" key="1">
    <source>
        <dbReference type="ARBA" id="ARBA00009986"/>
    </source>
</evidence>
<dbReference type="SUPFAM" id="SSF53720">
    <property type="entry name" value="ALDH-like"/>
    <property type="match status" value="1"/>
</dbReference>
<evidence type="ECO:0000259" key="8">
    <source>
        <dbReference type="Pfam" id="PF00171"/>
    </source>
</evidence>
<evidence type="ECO:0000256" key="3">
    <source>
        <dbReference type="ARBA" id="ARBA00024226"/>
    </source>
</evidence>
<evidence type="ECO:0000256" key="7">
    <source>
        <dbReference type="SAM" id="MobiDB-lite"/>
    </source>
</evidence>
<dbReference type="CDD" id="cd07138">
    <property type="entry name" value="ALDH_CddD_SSP0762"/>
    <property type="match status" value="1"/>
</dbReference>
<evidence type="ECO:0000313" key="9">
    <source>
        <dbReference type="EMBL" id="GAA4338421.1"/>
    </source>
</evidence>
<dbReference type="InterPro" id="IPR029510">
    <property type="entry name" value="Ald_DH_CS_GLU"/>
</dbReference>
<feature type="active site" evidence="5">
    <location>
        <position position="269"/>
    </location>
</feature>
<keyword evidence="2 6" id="KW-0560">Oxidoreductase</keyword>
<dbReference type="InterPro" id="IPR016160">
    <property type="entry name" value="Ald_DH_CS_CYS"/>
</dbReference>
<keyword evidence="10" id="KW-1185">Reference proteome</keyword>
<feature type="region of interest" description="Disordered" evidence="7">
    <location>
        <begin position="1"/>
        <end position="22"/>
    </location>
</feature>
<gene>
    <name evidence="9" type="ORF">GCM10023165_17080</name>
</gene>
<dbReference type="Gene3D" id="3.40.605.10">
    <property type="entry name" value="Aldehyde Dehydrogenase, Chain A, domain 1"/>
    <property type="match status" value="1"/>
</dbReference>
<dbReference type="Gene3D" id="3.40.309.10">
    <property type="entry name" value="Aldehyde Dehydrogenase, Chain A, domain 2"/>
    <property type="match status" value="1"/>
</dbReference>
<dbReference type="EMBL" id="BAABGJ010000013">
    <property type="protein sequence ID" value="GAA4338421.1"/>
    <property type="molecule type" value="Genomic_DNA"/>
</dbReference>
<sequence>MSAGVRGRTPFQFHDTHDNREDTSMHDKHLIFIDGRWQAPASAGAIDIVNPYTEARIGRVPACGAEEADAAVQAARAAFPLWSGMPAAERGALLAELHRRLAARGPEIAALITSETGMPVRMSQRLQLGLPLTTLELTVRMLQDFAFERRVGHSLVVREAIGVVACITPWNYPLHQAMSKVAPALAAGCTVVLKPSEIAPLSAFVLAEEIEAAGFPPGVFNLITGTGAAVGEPLVAHAEVDMVSFTGSTAAGRRISEIAARTVKRVALELGGKSASVILDDADLPAAVKTTVNVCFLNAGQTCTALTRMLVPRSRHDEACELAAGVARAFTPGDPMDEKSRLGPLTTATQRDRVTDYIRRGEASGARLVAGGAGRPAERGFFVQPTIFGAVDPASAIAQEEIFGPVLCIIPYDSEDEAVQIANGTIYGLAAAVWGDEARARAVGRRLRAGQVDINGGSYNPSAPFGGYKQSGNGRELGVEGLEEFMEVKAMQLRDTAMPA</sequence>
<comment type="similarity">
    <text evidence="1 6">Belongs to the aldehyde dehydrogenase family.</text>
</comment>
<dbReference type="InterPro" id="IPR016163">
    <property type="entry name" value="Ald_DH_C"/>
</dbReference>
<name>A0ABP8HF15_9BURK</name>
<dbReference type="Pfam" id="PF00171">
    <property type="entry name" value="Aldedh"/>
    <property type="match status" value="1"/>
</dbReference>